<dbReference type="Pfam" id="PF10734">
    <property type="entry name" value="DUF2523"/>
    <property type="match status" value="1"/>
</dbReference>
<gene>
    <name evidence="1" type="ORF">C1949_13330</name>
</gene>
<accession>A0A2P4ET23</accession>
<keyword evidence="2" id="KW-1185">Reference proteome</keyword>
<dbReference type="Proteomes" id="UP000243451">
    <property type="component" value="Unassembled WGS sequence"/>
</dbReference>
<evidence type="ECO:0008006" key="3">
    <source>
        <dbReference type="Google" id="ProtNLM"/>
    </source>
</evidence>
<evidence type="ECO:0000313" key="2">
    <source>
        <dbReference type="Proteomes" id="UP000243451"/>
    </source>
</evidence>
<reference evidence="1 2" key="1">
    <citation type="submission" date="2018-01" db="EMBL/GenBank/DDBJ databases">
        <title>Draft genome of the type strain Pseudomonas oceani DSM 100277 isolated from the deep water in Okinawa trough, northwestern Pacific Ocean.</title>
        <authorList>
            <person name="Gomila M."/>
            <person name="Mulet M."/>
            <person name="Garcia-Valdes E."/>
            <person name="Lalucat J."/>
        </authorList>
    </citation>
    <scope>NUCLEOTIDE SEQUENCE [LARGE SCALE GENOMIC DNA]</scope>
    <source>
        <strain evidence="1 2">DSM 100277</strain>
    </source>
</reference>
<dbReference type="AlphaFoldDB" id="A0A2P4ET23"/>
<dbReference type="OrthoDB" id="6901798at2"/>
<organism evidence="1 2">
    <name type="scientific">Halopseudomonas oceani</name>
    <dbReference type="NCBI Taxonomy" id="1708783"/>
    <lineage>
        <taxon>Bacteria</taxon>
        <taxon>Pseudomonadati</taxon>
        <taxon>Pseudomonadota</taxon>
        <taxon>Gammaproteobacteria</taxon>
        <taxon>Pseudomonadales</taxon>
        <taxon>Pseudomonadaceae</taxon>
        <taxon>Halopseudomonas</taxon>
    </lineage>
</organism>
<sequence length="100" mass="11013">MMWYYLAVLFNIIIVPLLFKALKALGIMAVSYVGINLVLDQAASYIQSQMGQTTVLMQQMLGVAKIDIAINIYLSAITTRAVLAGMNKLSGRKKDFVLKA</sequence>
<evidence type="ECO:0000313" key="1">
    <source>
        <dbReference type="EMBL" id="POB02422.1"/>
    </source>
</evidence>
<dbReference type="InterPro" id="IPR019670">
    <property type="entry name" value="DUF2523"/>
</dbReference>
<comment type="caution">
    <text evidence="1">The sequence shown here is derived from an EMBL/GenBank/DDBJ whole genome shotgun (WGS) entry which is preliminary data.</text>
</comment>
<proteinExistence type="predicted"/>
<dbReference type="EMBL" id="PPSK01000013">
    <property type="protein sequence ID" value="POB02422.1"/>
    <property type="molecule type" value="Genomic_DNA"/>
</dbReference>
<name>A0A2P4ET23_9GAMM</name>
<protein>
    <recommendedName>
        <fullName evidence="3">DUF2523 domain-containing protein</fullName>
    </recommendedName>
</protein>